<dbReference type="Proteomes" id="UP000009131">
    <property type="component" value="Unassembled WGS sequence"/>
</dbReference>
<dbReference type="STRING" id="764103.G7E093"/>
<evidence type="ECO:0000313" key="1">
    <source>
        <dbReference type="EMBL" id="GAA96253.1"/>
    </source>
</evidence>
<sequence length="122" mass="14097">MSFAATLCRRASAAVSAPRRLTGLQKSIYALYRRSLRMVLNKPKDNRLEWYLFVQHQFRSPSLGGGLTRRQIGAIEYYIRKGNKQLELLEQDSIRTVHVPDEAHDMLSRGFYSRGWIVNRAA</sequence>
<dbReference type="eggNOG" id="ENOG502SA5Q">
    <property type="taxonomic scope" value="Eukaryota"/>
</dbReference>
<accession>G7E093</accession>
<protein>
    <submittedName>
        <fullName evidence="1">Uncharacterized protein</fullName>
    </submittedName>
</protein>
<gene>
    <name evidence="1" type="primary">Mo02917</name>
    <name evidence="1" type="ORF">E5Q_02917</name>
</gene>
<organism evidence="1 2">
    <name type="scientific">Mixia osmundae (strain CBS 9802 / IAM 14324 / JCM 22182 / KY 12970)</name>
    <dbReference type="NCBI Taxonomy" id="764103"/>
    <lineage>
        <taxon>Eukaryota</taxon>
        <taxon>Fungi</taxon>
        <taxon>Dikarya</taxon>
        <taxon>Basidiomycota</taxon>
        <taxon>Pucciniomycotina</taxon>
        <taxon>Mixiomycetes</taxon>
        <taxon>Mixiales</taxon>
        <taxon>Mixiaceae</taxon>
        <taxon>Mixia</taxon>
    </lineage>
</organism>
<proteinExistence type="predicted"/>
<keyword evidence="2" id="KW-1185">Reference proteome</keyword>
<dbReference type="EMBL" id="BABT02000076">
    <property type="protein sequence ID" value="GAA96253.1"/>
    <property type="molecule type" value="Genomic_DNA"/>
</dbReference>
<dbReference type="AlphaFoldDB" id="G7E093"/>
<name>G7E093_MIXOS</name>
<dbReference type="InParanoid" id="G7E093"/>
<evidence type="ECO:0000313" key="2">
    <source>
        <dbReference type="Proteomes" id="UP000009131"/>
    </source>
</evidence>
<dbReference type="FunCoup" id="G7E093">
    <property type="interactions" value="126"/>
</dbReference>
<reference evidence="1 2" key="2">
    <citation type="journal article" date="2012" name="Open Biol.">
        <title>Characteristics of nucleosomes and linker DNA regions on the genome of the basidiomycete Mixia osmundae revealed by mono- and dinucleosome mapping.</title>
        <authorList>
            <person name="Nishida H."/>
            <person name="Kondo S."/>
            <person name="Matsumoto T."/>
            <person name="Suzuki Y."/>
            <person name="Yoshikawa H."/>
            <person name="Taylor T.D."/>
            <person name="Sugiyama J."/>
        </authorList>
    </citation>
    <scope>NUCLEOTIDE SEQUENCE [LARGE SCALE GENOMIC DNA]</scope>
    <source>
        <strain evidence="2">CBS 9802 / IAM 14324 / JCM 22182 / KY 12970</strain>
    </source>
</reference>
<reference evidence="1 2" key="1">
    <citation type="journal article" date="2011" name="J. Gen. Appl. Microbiol.">
        <title>Draft genome sequencing of the enigmatic basidiomycete Mixia osmundae.</title>
        <authorList>
            <person name="Nishida H."/>
            <person name="Nagatsuka Y."/>
            <person name="Sugiyama J."/>
        </authorList>
    </citation>
    <scope>NUCLEOTIDE SEQUENCE [LARGE SCALE GENOMIC DNA]</scope>
    <source>
        <strain evidence="2">CBS 9802 / IAM 14324 / JCM 22182 / KY 12970</strain>
    </source>
</reference>
<dbReference type="RefSeq" id="XP_014570815.1">
    <property type="nucleotide sequence ID" value="XM_014715329.1"/>
</dbReference>
<dbReference type="OMA" id="YLRYFFK"/>
<dbReference type="HOGENOM" id="CLU_154777_1_0_1"/>
<comment type="caution">
    <text evidence="1">The sequence shown here is derived from an EMBL/GenBank/DDBJ whole genome shotgun (WGS) entry which is preliminary data.</text>
</comment>
<dbReference type="OrthoDB" id="273010at2759"/>